<evidence type="ECO:0000256" key="7">
    <source>
        <dbReference type="SAM" id="MobiDB-lite"/>
    </source>
</evidence>
<dbReference type="GO" id="GO:0003677">
    <property type="term" value="F:DNA binding"/>
    <property type="evidence" value="ECO:0007669"/>
    <property type="project" value="UniProtKB-KW"/>
</dbReference>
<evidence type="ECO:0000256" key="6">
    <source>
        <dbReference type="PROSITE-ProRule" id="PRU00723"/>
    </source>
</evidence>
<evidence type="ECO:0000313" key="9">
    <source>
        <dbReference type="EMBL" id="KAG6518011.1"/>
    </source>
</evidence>
<dbReference type="FunFam" id="4.10.1000.10:FF:000036">
    <property type="entry name" value="Zinc finger CCCH domain-containing protein 4"/>
    <property type="match status" value="1"/>
</dbReference>
<dbReference type="GO" id="GO:0071007">
    <property type="term" value="C:U2-type catalytic step 2 spliceosome"/>
    <property type="evidence" value="ECO:0007669"/>
    <property type="project" value="TreeGrafter"/>
</dbReference>
<dbReference type="Proteomes" id="UP000734854">
    <property type="component" value="Unassembled WGS sequence"/>
</dbReference>
<dbReference type="PANTHER" id="PTHR14089">
    <property type="entry name" value="PRE-MRNA-SPLICING FACTOR RBM22"/>
    <property type="match status" value="1"/>
</dbReference>
<organism evidence="9 10">
    <name type="scientific">Zingiber officinale</name>
    <name type="common">Ginger</name>
    <name type="synonym">Amomum zingiber</name>
    <dbReference type="NCBI Taxonomy" id="94328"/>
    <lineage>
        <taxon>Eukaryota</taxon>
        <taxon>Viridiplantae</taxon>
        <taxon>Streptophyta</taxon>
        <taxon>Embryophyta</taxon>
        <taxon>Tracheophyta</taxon>
        <taxon>Spermatophyta</taxon>
        <taxon>Magnoliopsida</taxon>
        <taxon>Liliopsida</taxon>
        <taxon>Zingiberales</taxon>
        <taxon>Zingiberaceae</taxon>
        <taxon>Zingiber</taxon>
    </lineage>
</organism>
<dbReference type="Pfam" id="PF16131">
    <property type="entry name" value="Torus"/>
    <property type="match status" value="1"/>
</dbReference>
<dbReference type="AlphaFoldDB" id="A0A8J5L8K8"/>
<protein>
    <recommendedName>
        <fullName evidence="8">C3H1-type domain-containing protein</fullName>
    </recommendedName>
</protein>
<feature type="region of interest" description="Disordered" evidence="7">
    <location>
        <begin position="484"/>
        <end position="508"/>
    </location>
</feature>
<dbReference type="GO" id="GO:0000974">
    <property type="term" value="C:Prp19 complex"/>
    <property type="evidence" value="ECO:0007669"/>
    <property type="project" value="TreeGrafter"/>
</dbReference>
<comment type="caution">
    <text evidence="9">The sequence shown here is derived from an EMBL/GenBank/DDBJ whole genome shotgun (WGS) entry which is preliminary data.</text>
</comment>
<evidence type="ECO:0000256" key="2">
    <source>
        <dbReference type="ARBA" id="ARBA00022771"/>
    </source>
</evidence>
<dbReference type="SMART" id="SM00356">
    <property type="entry name" value="ZnF_C3H1"/>
    <property type="match status" value="1"/>
</dbReference>
<feature type="region of interest" description="Disordered" evidence="7">
    <location>
        <begin position="539"/>
        <end position="560"/>
    </location>
</feature>
<sequence length="646" mass="72621">MAWNILDRSGSLVSGPRFLSLSADFLSIRTGSAVDDRRYSLRRRPSLPPRLQTSTLLSGSACVPVSVTDVEAAFLLIFPGSPFVCLLVDLIVRCSTMAHRLLRDAQADGWERSDFPILCESCLGDNPYIRMAKADYDKECKICKRPFTVFRWRPGRDARYKKSEICQACCKLKYVCQVCILDLEYGLPVQVRDTALAINSNDAIPKSDVNREYFAEEHDRKGEGQEEKSREFTDVLAKGLSIDLSYAFEARAGIDYESSYGKVHPNDTILKLRRTTPYYKRNRAHVCSFYMRGECTRGAECPYRHEMPETGELSQQNIKDRYYGMNDPVAMKLLSKAGEMPSLNFPDDESIKILYVGGLDARISEQDLRVTSMSMPAERAAEELSNKLVIKEIQLKLMWGRPQASKPEGEVLDDDAARQGAVFHAGMLPRSVISQQQSNHQPLPLGTENHAQPPLNYFNIPAPPQTGRTFYPYMDRQRMGAVIPSQEGGDNKCGSEKQPEQQLPNHQGHNYLMVPSHLQRQFPSYGYMAPPPLCQQQQYAPYPPMMASHPPTLPPPSSGHQKRVAALVSFLLILVVPGLISCALSREIEGLKHRHQVEEERMVTKKRVVMEACGFLHGGRSVNGSLVIDEEEEKRVVTTGPNPLHN</sequence>
<evidence type="ECO:0000256" key="4">
    <source>
        <dbReference type="ARBA" id="ARBA00022884"/>
    </source>
</evidence>
<keyword evidence="5" id="KW-0238">DNA-binding</keyword>
<evidence type="ECO:0000313" key="10">
    <source>
        <dbReference type="Proteomes" id="UP000734854"/>
    </source>
</evidence>
<name>A0A8J5L8K8_ZINOF</name>
<keyword evidence="1 6" id="KW-0479">Metal-binding</keyword>
<evidence type="ECO:0000256" key="5">
    <source>
        <dbReference type="ARBA" id="ARBA00023125"/>
    </source>
</evidence>
<dbReference type="InterPro" id="IPR036855">
    <property type="entry name" value="Znf_CCCH_sf"/>
</dbReference>
<dbReference type="GO" id="GO:0017070">
    <property type="term" value="F:U6 snRNA binding"/>
    <property type="evidence" value="ECO:0007669"/>
    <property type="project" value="TreeGrafter"/>
</dbReference>
<keyword evidence="10" id="KW-1185">Reference proteome</keyword>
<dbReference type="PROSITE" id="PS50103">
    <property type="entry name" value="ZF_C3H1"/>
    <property type="match status" value="1"/>
</dbReference>
<feature type="domain" description="C3H1-type" evidence="8">
    <location>
        <begin position="281"/>
        <end position="308"/>
    </location>
</feature>
<dbReference type="GO" id="GO:0036002">
    <property type="term" value="F:pre-mRNA binding"/>
    <property type="evidence" value="ECO:0007669"/>
    <property type="project" value="TreeGrafter"/>
</dbReference>
<feature type="compositionally biased region" description="Basic and acidic residues" evidence="7">
    <location>
        <begin position="489"/>
        <end position="499"/>
    </location>
</feature>
<dbReference type="Gene3D" id="4.10.1000.10">
    <property type="entry name" value="Zinc finger, CCCH-type"/>
    <property type="match status" value="1"/>
</dbReference>
<evidence type="ECO:0000256" key="3">
    <source>
        <dbReference type="ARBA" id="ARBA00022833"/>
    </source>
</evidence>
<dbReference type="PANTHER" id="PTHR14089:SF6">
    <property type="entry name" value="PRE-MRNA-SPLICING FACTOR RBM22"/>
    <property type="match status" value="1"/>
</dbReference>
<dbReference type="EMBL" id="JACMSC010000006">
    <property type="protein sequence ID" value="KAG6518011.1"/>
    <property type="molecule type" value="Genomic_DNA"/>
</dbReference>
<reference evidence="9 10" key="1">
    <citation type="submission" date="2020-08" db="EMBL/GenBank/DDBJ databases">
        <title>Plant Genome Project.</title>
        <authorList>
            <person name="Zhang R.-G."/>
        </authorList>
    </citation>
    <scope>NUCLEOTIDE SEQUENCE [LARGE SCALE GENOMIC DNA]</scope>
    <source>
        <tissue evidence="9">Rhizome</tissue>
    </source>
</reference>
<dbReference type="Pfam" id="PF21369">
    <property type="entry name" value="STL11_N"/>
    <property type="match status" value="1"/>
</dbReference>
<dbReference type="InterPro" id="IPR032297">
    <property type="entry name" value="Torus"/>
</dbReference>
<evidence type="ECO:0000256" key="1">
    <source>
        <dbReference type="ARBA" id="ARBA00022723"/>
    </source>
</evidence>
<keyword evidence="3 6" id="KW-0862">Zinc</keyword>
<dbReference type="InterPro" id="IPR039171">
    <property type="entry name" value="Cwc2/Slt11"/>
</dbReference>
<keyword evidence="4" id="KW-0694">RNA-binding</keyword>
<evidence type="ECO:0000259" key="8">
    <source>
        <dbReference type="PROSITE" id="PS50103"/>
    </source>
</evidence>
<feature type="zinc finger region" description="C3H1-type" evidence="6">
    <location>
        <begin position="281"/>
        <end position="308"/>
    </location>
</feature>
<dbReference type="GO" id="GO:0071006">
    <property type="term" value="C:U2-type catalytic step 1 spliceosome"/>
    <property type="evidence" value="ECO:0007669"/>
    <property type="project" value="TreeGrafter"/>
</dbReference>
<dbReference type="InterPro" id="IPR048995">
    <property type="entry name" value="STL11/RBM22-like_N"/>
</dbReference>
<keyword evidence="2 6" id="KW-0863">Zinc-finger</keyword>
<dbReference type="GO" id="GO:0008270">
    <property type="term" value="F:zinc ion binding"/>
    <property type="evidence" value="ECO:0007669"/>
    <property type="project" value="UniProtKB-KW"/>
</dbReference>
<gene>
    <name evidence="9" type="ORF">ZIOFF_021412</name>
</gene>
<proteinExistence type="predicted"/>
<dbReference type="SUPFAM" id="SSF90229">
    <property type="entry name" value="CCCH zinc finger"/>
    <property type="match status" value="1"/>
</dbReference>
<dbReference type="InterPro" id="IPR000571">
    <property type="entry name" value="Znf_CCCH"/>
</dbReference>
<accession>A0A8J5L8K8</accession>